<proteinExistence type="predicted"/>
<accession>A0A069D1M3</accession>
<name>A0A069D1M3_9BACE</name>
<evidence type="ECO:0000313" key="1">
    <source>
        <dbReference type="EMBL" id="GAK36166.1"/>
    </source>
</evidence>
<sequence length="60" mass="6674">MYNDDGTFRDDFKLYGDDIAASEKQILALGSILSTPRIVNGIIYVGDSNESFYALRLITP</sequence>
<dbReference type="Proteomes" id="UP000027601">
    <property type="component" value="Unassembled WGS sequence"/>
</dbReference>
<dbReference type="EMBL" id="BAJS01000005">
    <property type="protein sequence ID" value="GAK36166.1"/>
    <property type="molecule type" value="Genomic_DNA"/>
</dbReference>
<dbReference type="RefSeq" id="WP_148297705.1">
    <property type="nucleotide sequence ID" value="NZ_ATZI01000005.1"/>
</dbReference>
<evidence type="ECO:0000313" key="2">
    <source>
        <dbReference type="Proteomes" id="UP000027601"/>
    </source>
</evidence>
<protein>
    <submittedName>
        <fullName evidence="1">Uncharacterized protein</fullName>
    </submittedName>
</protein>
<comment type="caution">
    <text evidence="1">The sequence shown here is derived from an EMBL/GenBank/DDBJ whole genome shotgun (WGS) entry which is preliminary data.</text>
</comment>
<reference evidence="1 2" key="1">
    <citation type="journal article" date="2015" name="Microbes Environ.">
        <title>Distribution and evolution of nitrogen fixation genes in the phylum bacteroidetes.</title>
        <authorList>
            <person name="Inoue J."/>
            <person name="Oshima K."/>
            <person name="Suda W."/>
            <person name="Sakamoto M."/>
            <person name="Iino T."/>
            <person name="Noda S."/>
            <person name="Hongoh Y."/>
            <person name="Hattori M."/>
            <person name="Ohkuma M."/>
        </authorList>
    </citation>
    <scope>NUCLEOTIDE SEQUENCE [LARGE SCALE GENOMIC DNA]</scope>
    <source>
        <strain evidence="1 2">JCM 15093</strain>
    </source>
</reference>
<gene>
    <name evidence="1" type="ORF">JCM15093_1310</name>
</gene>
<keyword evidence="2" id="KW-1185">Reference proteome</keyword>
<dbReference type="OrthoDB" id="7012117at2"/>
<dbReference type="AlphaFoldDB" id="A0A069D1M3"/>
<organism evidence="1 2">
    <name type="scientific">Bacteroides graminisolvens DSM 19988 = JCM 15093</name>
    <dbReference type="NCBI Taxonomy" id="1121097"/>
    <lineage>
        <taxon>Bacteria</taxon>
        <taxon>Pseudomonadati</taxon>
        <taxon>Bacteroidota</taxon>
        <taxon>Bacteroidia</taxon>
        <taxon>Bacteroidales</taxon>
        <taxon>Bacteroidaceae</taxon>
        <taxon>Bacteroides</taxon>
    </lineage>
</organism>